<keyword evidence="2" id="KW-0288">FMN</keyword>
<protein>
    <submittedName>
        <fullName evidence="4">NAD(P)H-dependent oxidoreductase</fullName>
    </submittedName>
</protein>
<evidence type="ECO:0000313" key="4">
    <source>
        <dbReference type="EMBL" id="QRJ65566.1"/>
    </source>
</evidence>
<dbReference type="PANTHER" id="PTHR43278:SF4">
    <property type="entry name" value="NAD(P)H-DEPENDENT FMN-CONTAINING OXIDOREDUCTASE YWQN-RELATED"/>
    <property type="match status" value="1"/>
</dbReference>
<dbReference type="AlphaFoldDB" id="A0A974SS61"/>
<dbReference type="KEGG" id="ares:IWH25_09700"/>
<name>A0A974SS61_9RHOO</name>
<sequence length="183" mass="19908">MKHYLFLNASTREPGHVGNTETLARRAAQALPAEAAQTWLALVELQLPAFVDRRHTAGSYPMPEGDAKRVLDALLDATDVVLVSPVYWFSVPSPLKLCLDQWSAWLRVPGLDFKARMAQKRLWVVATSGDRAKAQPMLDSYRLCAEFMGMEWKGALWGKGGAPDAVLADAEALAAAAGFLAVA</sequence>
<dbReference type="PANTHER" id="PTHR43278">
    <property type="entry name" value="NAD(P)H-DEPENDENT FMN-CONTAINING OXIDOREDUCTASE YWQN-RELATED"/>
    <property type="match status" value="1"/>
</dbReference>
<evidence type="ECO:0000259" key="3">
    <source>
        <dbReference type="Pfam" id="PF03358"/>
    </source>
</evidence>
<dbReference type="SUPFAM" id="SSF52218">
    <property type="entry name" value="Flavoproteins"/>
    <property type="match status" value="1"/>
</dbReference>
<dbReference type="Proteomes" id="UP000663444">
    <property type="component" value="Chromosome"/>
</dbReference>
<dbReference type="Gene3D" id="3.40.50.360">
    <property type="match status" value="1"/>
</dbReference>
<dbReference type="InterPro" id="IPR005025">
    <property type="entry name" value="FMN_Rdtase-like_dom"/>
</dbReference>
<dbReference type="RefSeq" id="WP_203389095.1">
    <property type="nucleotide sequence ID" value="NZ_CP064781.1"/>
</dbReference>
<evidence type="ECO:0000256" key="2">
    <source>
        <dbReference type="ARBA" id="ARBA00022643"/>
    </source>
</evidence>
<reference evidence="4" key="1">
    <citation type="submission" date="2020-11" db="EMBL/GenBank/DDBJ databases">
        <title>Azospira restricta DSM 18626 genome sequence.</title>
        <authorList>
            <person name="Moe W.M."/>
        </authorList>
    </citation>
    <scope>NUCLEOTIDE SEQUENCE</scope>
    <source>
        <strain evidence="4">DSM 18626</strain>
    </source>
</reference>
<feature type="domain" description="NADPH-dependent FMN reductase-like" evidence="3">
    <location>
        <begin position="5"/>
        <end position="150"/>
    </location>
</feature>
<dbReference type="InterPro" id="IPR029039">
    <property type="entry name" value="Flavoprotein-like_sf"/>
</dbReference>
<keyword evidence="1" id="KW-0285">Flavoprotein</keyword>
<gene>
    <name evidence="4" type="ORF">IWH25_09700</name>
</gene>
<proteinExistence type="predicted"/>
<evidence type="ECO:0000313" key="5">
    <source>
        <dbReference type="Proteomes" id="UP000663444"/>
    </source>
</evidence>
<evidence type="ECO:0000256" key="1">
    <source>
        <dbReference type="ARBA" id="ARBA00022630"/>
    </source>
</evidence>
<dbReference type="GO" id="GO:0016491">
    <property type="term" value="F:oxidoreductase activity"/>
    <property type="evidence" value="ECO:0007669"/>
    <property type="project" value="InterPro"/>
</dbReference>
<keyword evidence="5" id="KW-1185">Reference proteome</keyword>
<dbReference type="Pfam" id="PF03358">
    <property type="entry name" value="FMN_red"/>
    <property type="match status" value="1"/>
</dbReference>
<dbReference type="EMBL" id="CP064781">
    <property type="protein sequence ID" value="QRJ65566.1"/>
    <property type="molecule type" value="Genomic_DNA"/>
</dbReference>
<dbReference type="InterPro" id="IPR051796">
    <property type="entry name" value="ISF_SsuE-like"/>
</dbReference>
<accession>A0A974SS61</accession>
<organism evidence="4 5">
    <name type="scientific">Azospira restricta</name>
    <dbReference type="NCBI Taxonomy" id="404405"/>
    <lineage>
        <taxon>Bacteria</taxon>
        <taxon>Pseudomonadati</taxon>
        <taxon>Pseudomonadota</taxon>
        <taxon>Betaproteobacteria</taxon>
        <taxon>Rhodocyclales</taxon>
        <taxon>Rhodocyclaceae</taxon>
        <taxon>Azospira</taxon>
    </lineage>
</organism>